<dbReference type="AlphaFoldDB" id="A0AAV4TZJ9"/>
<evidence type="ECO:0000313" key="1">
    <source>
        <dbReference type="EMBL" id="GIY51024.1"/>
    </source>
</evidence>
<reference evidence="1 2" key="1">
    <citation type="submission" date="2021-06" db="EMBL/GenBank/DDBJ databases">
        <title>Caerostris extrusa draft genome.</title>
        <authorList>
            <person name="Kono N."/>
            <person name="Arakawa K."/>
        </authorList>
    </citation>
    <scope>NUCLEOTIDE SEQUENCE [LARGE SCALE GENOMIC DNA]</scope>
</reference>
<proteinExistence type="predicted"/>
<gene>
    <name evidence="1" type="ORF">CEXT_815401</name>
</gene>
<accession>A0AAV4TZJ9</accession>
<keyword evidence="2" id="KW-1185">Reference proteome</keyword>
<organism evidence="1 2">
    <name type="scientific">Caerostris extrusa</name>
    <name type="common">Bark spider</name>
    <name type="synonym">Caerostris bankana</name>
    <dbReference type="NCBI Taxonomy" id="172846"/>
    <lineage>
        <taxon>Eukaryota</taxon>
        <taxon>Metazoa</taxon>
        <taxon>Ecdysozoa</taxon>
        <taxon>Arthropoda</taxon>
        <taxon>Chelicerata</taxon>
        <taxon>Arachnida</taxon>
        <taxon>Araneae</taxon>
        <taxon>Araneomorphae</taxon>
        <taxon>Entelegynae</taxon>
        <taxon>Araneoidea</taxon>
        <taxon>Araneidae</taxon>
        <taxon>Caerostris</taxon>
    </lineage>
</organism>
<dbReference type="EMBL" id="BPLR01012060">
    <property type="protein sequence ID" value="GIY51024.1"/>
    <property type="molecule type" value="Genomic_DNA"/>
</dbReference>
<evidence type="ECO:0000313" key="2">
    <source>
        <dbReference type="Proteomes" id="UP001054945"/>
    </source>
</evidence>
<protein>
    <submittedName>
        <fullName evidence="1">Uncharacterized protein</fullName>
    </submittedName>
</protein>
<dbReference type="Proteomes" id="UP001054945">
    <property type="component" value="Unassembled WGS sequence"/>
</dbReference>
<name>A0AAV4TZJ9_CAEEX</name>
<sequence>MPGGLEKKQCAFESYFTIDCGKKFSKSKKKVEPVVSEVYSDFFTNPPVVGLLNFAYSKSKCGWKSDGIYRMSSYL</sequence>
<comment type="caution">
    <text evidence="1">The sequence shown here is derived from an EMBL/GenBank/DDBJ whole genome shotgun (WGS) entry which is preliminary data.</text>
</comment>